<feature type="transmembrane region" description="Helical" evidence="7">
    <location>
        <begin position="185"/>
        <end position="204"/>
    </location>
</feature>
<evidence type="ECO:0000256" key="3">
    <source>
        <dbReference type="ARBA" id="ARBA00022475"/>
    </source>
</evidence>
<dbReference type="InterPro" id="IPR050833">
    <property type="entry name" value="Poly_Biosynth_Transport"/>
</dbReference>
<feature type="transmembrane region" description="Helical" evidence="7">
    <location>
        <begin position="225"/>
        <end position="247"/>
    </location>
</feature>
<keyword evidence="4 7" id="KW-0812">Transmembrane</keyword>
<dbReference type="Pfam" id="PF13440">
    <property type="entry name" value="Polysacc_synt_3"/>
    <property type="match status" value="1"/>
</dbReference>
<gene>
    <name evidence="8" type="ORF">E4U03_00120</name>
</gene>
<comment type="similarity">
    <text evidence="2">Belongs to the polysaccharide synthase family.</text>
</comment>
<dbReference type="OrthoDB" id="9770347at2"/>
<feature type="transmembrane region" description="Helical" evidence="7">
    <location>
        <begin position="160"/>
        <end position="179"/>
    </location>
</feature>
<evidence type="ECO:0000256" key="2">
    <source>
        <dbReference type="ARBA" id="ARBA00007430"/>
    </source>
</evidence>
<dbReference type="PANTHER" id="PTHR30250:SF10">
    <property type="entry name" value="LIPOPOLYSACCHARIDE BIOSYNTHESIS PROTEIN WZXC"/>
    <property type="match status" value="1"/>
</dbReference>
<dbReference type="Proteomes" id="UP000297951">
    <property type="component" value="Unassembled WGS sequence"/>
</dbReference>
<accession>A0A4Y9F6P4</accession>
<dbReference type="EMBL" id="SPQC01000001">
    <property type="protein sequence ID" value="TFU24354.1"/>
    <property type="molecule type" value="Genomic_DNA"/>
</dbReference>
<feature type="transmembrane region" description="Helical" evidence="7">
    <location>
        <begin position="426"/>
        <end position="447"/>
    </location>
</feature>
<proteinExistence type="inferred from homology"/>
<evidence type="ECO:0000313" key="8">
    <source>
        <dbReference type="EMBL" id="TFU24354.1"/>
    </source>
</evidence>
<evidence type="ECO:0000256" key="6">
    <source>
        <dbReference type="ARBA" id="ARBA00023136"/>
    </source>
</evidence>
<dbReference type="PANTHER" id="PTHR30250">
    <property type="entry name" value="PST FAMILY PREDICTED COLANIC ACID TRANSPORTER"/>
    <property type="match status" value="1"/>
</dbReference>
<reference evidence="8 9" key="1">
    <citation type="submission" date="2019-03" db="EMBL/GenBank/DDBJ databases">
        <title>Diversity of the mouse oral microbiome.</title>
        <authorList>
            <person name="Joseph S."/>
            <person name="Aduse-Opoku J."/>
            <person name="Curtis M."/>
            <person name="Wade W."/>
            <person name="Hashim A."/>
        </authorList>
    </citation>
    <scope>NUCLEOTIDE SEQUENCE [LARGE SCALE GENOMIC DNA]</scope>
    <source>
        <strain evidence="9">irhom_31</strain>
    </source>
</reference>
<protein>
    <submittedName>
        <fullName evidence="8">Lipopolysaccharide biosynthesis protein</fullName>
    </submittedName>
</protein>
<evidence type="ECO:0000256" key="1">
    <source>
        <dbReference type="ARBA" id="ARBA00004651"/>
    </source>
</evidence>
<evidence type="ECO:0000256" key="5">
    <source>
        <dbReference type="ARBA" id="ARBA00022989"/>
    </source>
</evidence>
<dbReference type="AlphaFoldDB" id="A0A4Y9F6P4"/>
<feature type="transmembrane region" description="Helical" evidence="7">
    <location>
        <begin position="306"/>
        <end position="327"/>
    </location>
</feature>
<feature type="transmembrane region" description="Helical" evidence="7">
    <location>
        <begin position="459"/>
        <end position="479"/>
    </location>
</feature>
<keyword evidence="3" id="KW-1003">Cell membrane</keyword>
<evidence type="ECO:0000313" key="9">
    <source>
        <dbReference type="Proteomes" id="UP000297951"/>
    </source>
</evidence>
<feature type="transmembrane region" description="Helical" evidence="7">
    <location>
        <begin position="382"/>
        <end position="406"/>
    </location>
</feature>
<comment type="caution">
    <text evidence="8">The sequence shown here is derived from an EMBL/GenBank/DDBJ whole genome shotgun (WGS) entry which is preliminary data.</text>
</comment>
<organism evidence="8 9">
    <name type="scientific">Rothia nasimurium</name>
    <dbReference type="NCBI Taxonomy" id="85336"/>
    <lineage>
        <taxon>Bacteria</taxon>
        <taxon>Bacillati</taxon>
        <taxon>Actinomycetota</taxon>
        <taxon>Actinomycetes</taxon>
        <taxon>Micrococcales</taxon>
        <taxon>Micrococcaceae</taxon>
        <taxon>Rothia</taxon>
    </lineage>
</organism>
<evidence type="ECO:0000256" key="7">
    <source>
        <dbReference type="SAM" id="Phobius"/>
    </source>
</evidence>
<keyword evidence="5 7" id="KW-1133">Transmembrane helix</keyword>
<feature type="transmembrane region" description="Helical" evidence="7">
    <location>
        <begin position="339"/>
        <end position="362"/>
    </location>
</feature>
<feature type="transmembrane region" description="Helical" evidence="7">
    <location>
        <begin position="127"/>
        <end position="148"/>
    </location>
</feature>
<name>A0A4Y9F6P4_9MICC</name>
<dbReference type="GO" id="GO:0005886">
    <property type="term" value="C:plasma membrane"/>
    <property type="evidence" value="ECO:0007669"/>
    <property type="project" value="UniProtKB-SubCell"/>
</dbReference>
<evidence type="ECO:0000256" key="4">
    <source>
        <dbReference type="ARBA" id="ARBA00022692"/>
    </source>
</evidence>
<dbReference type="CDD" id="cd13127">
    <property type="entry name" value="MATE_tuaB_like"/>
    <property type="match status" value="1"/>
</dbReference>
<feature type="transmembrane region" description="Helical" evidence="7">
    <location>
        <begin position="96"/>
        <end position="121"/>
    </location>
</feature>
<sequence>MTPHCIYRRRGRMAERTLAQRGARGGANAVGGQLAKIVINLVSLAILARLISPGEYGLVAMVMAVMAIADVFRDFGLTSATIQAKTISPQERSNLWWLNTTMGAVVAVAIALLAPVVAAIYSDDRLILITLVMSLNFVISGMSTQYFANLQREIQFGKIAVNNIISNIIGLIAAVIMALNGFGVWSLVFQGLVIAIASLLIFIIQTRWIPGGYNRSVSMRRFLNFGMPLMFSNLLNYFSGLVDVYMIGHVAGPEVLGYFNRSSQAVRTPLNSLRSPLNNVAFSTLSKKQSSNAEIVTSIEKGQILLAYPLTLIAGGLAAASSSLVVFFLGESWQAAAPFFAWIAITEGLNCLAMTAGWIFLIRGKSKGLMNLTIFSSINRTIFVIAGALVMGPLGAVVGQAVAVMIQWPLSLLWVQRVTGVSTKGLLVNSYRIFAVVLFSTALNYYVLQGMSVNTVASIVLGVVLQLVLAVACAVIPSVRKDYIYIIKFTKSLKK</sequence>
<keyword evidence="6 7" id="KW-0472">Membrane</keyword>
<comment type="subcellular location">
    <subcellularLocation>
        <location evidence="1">Cell membrane</location>
        <topology evidence="1">Multi-pass membrane protein</topology>
    </subcellularLocation>
</comment>